<accession>A0AA48KYP3</accession>
<reference evidence="1" key="1">
    <citation type="journal article" date="2023" name="BMC Genomics">
        <title>Chromosome-level genome assemblies of Cutaneotrichosporon spp. (Trichosporonales, Basidiomycota) reveal imbalanced evolution between nucleotide sequences and chromosome synteny.</title>
        <authorList>
            <person name="Kobayashi Y."/>
            <person name="Kayamori A."/>
            <person name="Aoki K."/>
            <person name="Shiwa Y."/>
            <person name="Matsutani M."/>
            <person name="Fujita N."/>
            <person name="Sugita T."/>
            <person name="Iwasaki W."/>
            <person name="Tanaka N."/>
            <person name="Takashima M."/>
        </authorList>
    </citation>
    <scope>NUCLEOTIDE SEQUENCE</scope>
    <source>
        <strain evidence="1">HIS019</strain>
    </source>
</reference>
<dbReference type="PANTHER" id="PTHR15633:SF2">
    <property type="entry name" value="NUCLEOLAR PROTEIN 11"/>
    <property type="match status" value="1"/>
</dbReference>
<gene>
    <name evidence="1" type="ORF">CcaverHIS019_0104890</name>
</gene>
<dbReference type="GO" id="GO:0003723">
    <property type="term" value="F:RNA binding"/>
    <property type="evidence" value="ECO:0007669"/>
    <property type="project" value="TreeGrafter"/>
</dbReference>
<dbReference type="KEGG" id="ccac:CcaHIS019_0104890"/>
<dbReference type="InterPro" id="IPR011044">
    <property type="entry name" value="Quino_amine_DH_bsu"/>
</dbReference>
<dbReference type="Proteomes" id="UP001233271">
    <property type="component" value="Chromosome 1"/>
</dbReference>
<protein>
    <submittedName>
        <fullName evidence="1">Uncharacterized protein</fullName>
    </submittedName>
</protein>
<dbReference type="EMBL" id="AP028212">
    <property type="protein sequence ID" value="BEI87771.1"/>
    <property type="molecule type" value="Genomic_DNA"/>
</dbReference>
<name>A0AA48KYP3_9TREE</name>
<dbReference type="AlphaFoldDB" id="A0AA48KYP3"/>
<keyword evidence="2" id="KW-1185">Reference proteome</keyword>
<dbReference type="SUPFAM" id="SSF50969">
    <property type="entry name" value="YVTN repeat-like/Quinoprotein amine dehydrogenase"/>
    <property type="match status" value="1"/>
</dbReference>
<proteinExistence type="predicted"/>
<organism evidence="1 2">
    <name type="scientific">Cutaneotrichosporon cavernicola</name>
    <dbReference type="NCBI Taxonomy" id="279322"/>
    <lineage>
        <taxon>Eukaryota</taxon>
        <taxon>Fungi</taxon>
        <taxon>Dikarya</taxon>
        <taxon>Basidiomycota</taxon>
        <taxon>Agaricomycotina</taxon>
        <taxon>Tremellomycetes</taxon>
        <taxon>Trichosporonales</taxon>
        <taxon>Trichosporonaceae</taxon>
        <taxon>Cutaneotrichosporon</taxon>
    </lineage>
</organism>
<dbReference type="RefSeq" id="XP_060453037.1">
    <property type="nucleotide sequence ID" value="XM_060600888.1"/>
</dbReference>
<dbReference type="InterPro" id="IPR042859">
    <property type="entry name" value="NOL11"/>
</dbReference>
<evidence type="ECO:0000313" key="2">
    <source>
        <dbReference type="Proteomes" id="UP001233271"/>
    </source>
</evidence>
<dbReference type="PANTHER" id="PTHR15633">
    <property type="entry name" value="NUCLEOLAR PROTEIN 11"/>
    <property type="match status" value="1"/>
</dbReference>
<dbReference type="GO" id="GO:0005730">
    <property type="term" value="C:nucleolus"/>
    <property type="evidence" value="ECO:0007669"/>
    <property type="project" value="TreeGrafter"/>
</dbReference>
<dbReference type="GO" id="GO:0030490">
    <property type="term" value="P:maturation of SSU-rRNA"/>
    <property type="evidence" value="ECO:0007669"/>
    <property type="project" value="InterPro"/>
</dbReference>
<evidence type="ECO:0000313" key="1">
    <source>
        <dbReference type="EMBL" id="BEI87771.1"/>
    </source>
</evidence>
<dbReference type="GeneID" id="85491642"/>
<sequence>MASISAPTQLATFPNAQASSSRLPHIQLAPVHGSRGRLAVAAVKADGVWTYDIKTLRPTATYTVPPSTGFTSAPLSFVPEDDEEKRVTAVGVTSQKDGDAIWVWVGEEDKRSVAADAIGIHGNEWPLLVVGSTGALSLLDVELQLTSLKSAGSKDGKVLSSALVGSRLVVVDDRGKAIVYALDVEAGSASLLSEASSASGYLAASAGEIVTAIDSNNRLHARKLSEILESAEEAPGVALANPTTPLGVLSLPYERPLAALTTSHGGAGVTIVSASADLPAALATSHLSTGGSQVTNLAVLSTSPLVLGAVQTHAGVNGRSIIHTMDVALPPRLGLAQLLGSASATADVFRLAPQASGGADKLLDAVSTALKAGDAVRAESTFSTWLEDEEKRAPGRRFVIPESVARRLVDMVLANKPYAGKIIHTLIDRRQLHEGMREGGVAAALLAVDRRAVSRLLRNNPALPSRAVVALLVADDKVLEDVVSGPAPDPAYRAELKRQVTADGAGRMLVQLTAWAEAHATRDDGLGAWLEAKQPKSSLPPLNAVVAHASALLDAHLPNLLEKEDELARLSEAIAPAMAAQADYRRLRAPVDATLRAHAVKKEEAGSDNRRRQYKQDKMADEAFGKWRVEDFVF</sequence>